<gene>
    <name evidence="2" type="ORF">DPMN_099525</name>
</gene>
<protein>
    <submittedName>
        <fullName evidence="2">Uncharacterized protein</fullName>
    </submittedName>
</protein>
<evidence type="ECO:0000256" key="1">
    <source>
        <dbReference type="SAM" id="MobiDB-lite"/>
    </source>
</evidence>
<dbReference type="AlphaFoldDB" id="A0A9D4LF16"/>
<name>A0A9D4LF16_DREPO</name>
<dbReference type="EMBL" id="JAIWYP010000003">
    <property type="protein sequence ID" value="KAH3856930.1"/>
    <property type="molecule type" value="Genomic_DNA"/>
</dbReference>
<keyword evidence="3" id="KW-1185">Reference proteome</keyword>
<accession>A0A9D4LF16</accession>
<proteinExistence type="predicted"/>
<feature type="compositionally biased region" description="Polar residues" evidence="1">
    <location>
        <begin position="9"/>
        <end position="32"/>
    </location>
</feature>
<evidence type="ECO:0000313" key="2">
    <source>
        <dbReference type="EMBL" id="KAH3856930.1"/>
    </source>
</evidence>
<sequence length="78" mass="8406">MVPRPSGHLQENSRLCQTVSQTSGTPARDSQTVYDGAKTVWAPAGESQTVPDSLPDLRGTCKRLFDSRRRCLGTAGDS</sequence>
<evidence type="ECO:0000313" key="3">
    <source>
        <dbReference type="Proteomes" id="UP000828390"/>
    </source>
</evidence>
<reference evidence="2" key="2">
    <citation type="submission" date="2020-11" db="EMBL/GenBank/DDBJ databases">
        <authorList>
            <person name="McCartney M.A."/>
            <person name="Auch B."/>
            <person name="Kono T."/>
            <person name="Mallez S."/>
            <person name="Becker A."/>
            <person name="Gohl D.M."/>
            <person name="Silverstein K.A.T."/>
            <person name="Koren S."/>
            <person name="Bechman K.B."/>
            <person name="Herman A."/>
            <person name="Abrahante J.E."/>
            <person name="Garbe J."/>
        </authorList>
    </citation>
    <scope>NUCLEOTIDE SEQUENCE</scope>
    <source>
        <strain evidence="2">Duluth1</strain>
        <tissue evidence="2">Whole animal</tissue>
    </source>
</reference>
<organism evidence="2 3">
    <name type="scientific">Dreissena polymorpha</name>
    <name type="common">Zebra mussel</name>
    <name type="synonym">Mytilus polymorpha</name>
    <dbReference type="NCBI Taxonomy" id="45954"/>
    <lineage>
        <taxon>Eukaryota</taxon>
        <taxon>Metazoa</taxon>
        <taxon>Spiralia</taxon>
        <taxon>Lophotrochozoa</taxon>
        <taxon>Mollusca</taxon>
        <taxon>Bivalvia</taxon>
        <taxon>Autobranchia</taxon>
        <taxon>Heteroconchia</taxon>
        <taxon>Euheterodonta</taxon>
        <taxon>Imparidentia</taxon>
        <taxon>Neoheterodontei</taxon>
        <taxon>Myida</taxon>
        <taxon>Dreissenoidea</taxon>
        <taxon>Dreissenidae</taxon>
        <taxon>Dreissena</taxon>
    </lineage>
</organism>
<comment type="caution">
    <text evidence="2">The sequence shown here is derived from an EMBL/GenBank/DDBJ whole genome shotgun (WGS) entry which is preliminary data.</text>
</comment>
<feature type="region of interest" description="Disordered" evidence="1">
    <location>
        <begin position="1"/>
        <end position="32"/>
    </location>
</feature>
<reference evidence="2" key="1">
    <citation type="journal article" date="2019" name="bioRxiv">
        <title>The Genome of the Zebra Mussel, Dreissena polymorpha: A Resource for Invasive Species Research.</title>
        <authorList>
            <person name="McCartney M.A."/>
            <person name="Auch B."/>
            <person name="Kono T."/>
            <person name="Mallez S."/>
            <person name="Zhang Y."/>
            <person name="Obille A."/>
            <person name="Becker A."/>
            <person name="Abrahante J.E."/>
            <person name="Garbe J."/>
            <person name="Badalamenti J.P."/>
            <person name="Herman A."/>
            <person name="Mangelson H."/>
            <person name="Liachko I."/>
            <person name="Sullivan S."/>
            <person name="Sone E.D."/>
            <person name="Koren S."/>
            <person name="Silverstein K.A.T."/>
            <person name="Beckman K.B."/>
            <person name="Gohl D.M."/>
        </authorList>
    </citation>
    <scope>NUCLEOTIDE SEQUENCE</scope>
    <source>
        <strain evidence="2">Duluth1</strain>
        <tissue evidence="2">Whole animal</tissue>
    </source>
</reference>
<dbReference type="Proteomes" id="UP000828390">
    <property type="component" value="Unassembled WGS sequence"/>
</dbReference>